<name>A0ABN3K807_9ACTN</name>
<comment type="caution">
    <text evidence="2">The sequence shown here is derived from an EMBL/GenBank/DDBJ whole genome shotgun (WGS) entry which is preliminary data.</text>
</comment>
<protein>
    <submittedName>
        <fullName evidence="2">Uncharacterized protein</fullName>
    </submittedName>
</protein>
<feature type="region of interest" description="Disordered" evidence="1">
    <location>
        <begin position="39"/>
        <end position="61"/>
    </location>
</feature>
<reference evidence="2 3" key="1">
    <citation type="journal article" date="2019" name="Int. J. Syst. Evol. Microbiol.">
        <title>The Global Catalogue of Microorganisms (GCM) 10K type strain sequencing project: providing services to taxonomists for standard genome sequencing and annotation.</title>
        <authorList>
            <consortium name="The Broad Institute Genomics Platform"/>
            <consortium name="The Broad Institute Genome Sequencing Center for Infectious Disease"/>
            <person name="Wu L."/>
            <person name="Ma J."/>
        </authorList>
    </citation>
    <scope>NUCLEOTIDE SEQUENCE [LARGE SCALE GENOMIC DNA]</scope>
    <source>
        <strain evidence="2 3">JCM 3325</strain>
    </source>
</reference>
<organism evidence="2 3">
    <name type="scientific">Actinomadura vinacea</name>
    <dbReference type="NCBI Taxonomy" id="115336"/>
    <lineage>
        <taxon>Bacteria</taxon>
        <taxon>Bacillati</taxon>
        <taxon>Actinomycetota</taxon>
        <taxon>Actinomycetes</taxon>
        <taxon>Streptosporangiales</taxon>
        <taxon>Thermomonosporaceae</taxon>
        <taxon>Actinomadura</taxon>
    </lineage>
</organism>
<evidence type="ECO:0000313" key="2">
    <source>
        <dbReference type="EMBL" id="GAA2449026.1"/>
    </source>
</evidence>
<gene>
    <name evidence="2" type="ORF">GCM10010191_78100</name>
</gene>
<evidence type="ECO:0000313" key="3">
    <source>
        <dbReference type="Proteomes" id="UP001501231"/>
    </source>
</evidence>
<accession>A0ABN3K807</accession>
<evidence type="ECO:0000256" key="1">
    <source>
        <dbReference type="SAM" id="MobiDB-lite"/>
    </source>
</evidence>
<sequence length="61" mass="6297">MLQDALGEPEERVLFLIDVVVGASLHRLGMTGEPMVEADVDADGPGPFSDPGHVAPGASLL</sequence>
<dbReference type="EMBL" id="BAAARW010000037">
    <property type="protein sequence ID" value="GAA2449026.1"/>
    <property type="molecule type" value="Genomic_DNA"/>
</dbReference>
<dbReference type="Proteomes" id="UP001501231">
    <property type="component" value="Unassembled WGS sequence"/>
</dbReference>
<keyword evidence="3" id="KW-1185">Reference proteome</keyword>
<dbReference type="RefSeq" id="WP_344596108.1">
    <property type="nucleotide sequence ID" value="NZ_BAAARW010000037.1"/>
</dbReference>
<proteinExistence type="predicted"/>